<sequence>MPNKTIPQSLPIYPEVGGEIRLKQDPEGD</sequence>
<proteinExistence type="predicted"/>
<gene>
    <name evidence="1" type="ORF">SAMN06265222_11069</name>
</gene>
<dbReference type="Proteomes" id="UP001158067">
    <property type="component" value="Unassembled WGS sequence"/>
</dbReference>
<protein>
    <submittedName>
        <fullName evidence="1">Uncharacterized protein</fullName>
    </submittedName>
</protein>
<reference evidence="1 2" key="1">
    <citation type="submission" date="2017-05" db="EMBL/GenBank/DDBJ databases">
        <authorList>
            <person name="Varghese N."/>
            <person name="Submissions S."/>
        </authorList>
    </citation>
    <scope>NUCLEOTIDE SEQUENCE [LARGE SCALE GENOMIC DNA]</scope>
    <source>
        <strain evidence="1 2">DSM 25457</strain>
    </source>
</reference>
<evidence type="ECO:0000313" key="1">
    <source>
        <dbReference type="EMBL" id="SMP66967.1"/>
    </source>
</evidence>
<accession>A0ABY1QEI6</accession>
<organism evidence="1 2">
    <name type="scientific">Neorhodopirellula lusitana</name>
    <dbReference type="NCBI Taxonomy" id="445327"/>
    <lineage>
        <taxon>Bacteria</taxon>
        <taxon>Pseudomonadati</taxon>
        <taxon>Planctomycetota</taxon>
        <taxon>Planctomycetia</taxon>
        <taxon>Pirellulales</taxon>
        <taxon>Pirellulaceae</taxon>
        <taxon>Neorhodopirellula</taxon>
    </lineage>
</organism>
<name>A0ABY1QEI6_9BACT</name>
<comment type="caution">
    <text evidence="1">The sequence shown here is derived from an EMBL/GenBank/DDBJ whole genome shotgun (WGS) entry which is preliminary data.</text>
</comment>
<keyword evidence="2" id="KW-1185">Reference proteome</keyword>
<dbReference type="EMBL" id="FXUG01000010">
    <property type="protein sequence ID" value="SMP66967.1"/>
    <property type="molecule type" value="Genomic_DNA"/>
</dbReference>
<evidence type="ECO:0000313" key="2">
    <source>
        <dbReference type="Proteomes" id="UP001158067"/>
    </source>
</evidence>